<comment type="caution">
    <text evidence="2">The sequence shown here is derived from an EMBL/GenBank/DDBJ whole genome shotgun (WGS) entry which is preliminary data.</text>
</comment>
<feature type="signal peptide" evidence="1">
    <location>
        <begin position="1"/>
        <end position="27"/>
    </location>
</feature>
<dbReference type="PROSITE" id="PS51257">
    <property type="entry name" value="PROKAR_LIPOPROTEIN"/>
    <property type="match status" value="1"/>
</dbReference>
<reference evidence="3" key="1">
    <citation type="journal article" date="2019" name="Int. J. Syst. Evol. Microbiol.">
        <title>The Global Catalogue of Microorganisms (GCM) 10K type strain sequencing project: providing services to taxonomists for standard genome sequencing and annotation.</title>
        <authorList>
            <consortium name="The Broad Institute Genomics Platform"/>
            <consortium name="The Broad Institute Genome Sequencing Center for Infectious Disease"/>
            <person name="Wu L."/>
            <person name="Ma J."/>
        </authorList>
    </citation>
    <scope>NUCLEOTIDE SEQUENCE [LARGE SCALE GENOMIC DNA]</scope>
    <source>
        <strain evidence="3">CGMCC 1.15180</strain>
    </source>
</reference>
<evidence type="ECO:0000256" key="1">
    <source>
        <dbReference type="SAM" id="SignalP"/>
    </source>
</evidence>
<proteinExistence type="predicted"/>
<evidence type="ECO:0008006" key="4">
    <source>
        <dbReference type="Google" id="ProtNLM"/>
    </source>
</evidence>
<accession>A0ABW4VSB2</accession>
<gene>
    <name evidence="2" type="ORF">ACFSKL_12850</name>
</gene>
<protein>
    <recommendedName>
        <fullName evidence="4">Lipoprotein</fullName>
    </recommendedName>
</protein>
<feature type="chain" id="PRO_5047069749" description="Lipoprotein" evidence="1">
    <location>
        <begin position="28"/>
        <end position="525"/>
    </location>
</feature>
<evidence type="ECO:0000313" key="2">
    <source>
        <dbReference type="EMBL" id="MFD2035685.1"/>
    </source>
</evidence>
<keyword evidence="1" id="KW-0732">Signal</keyword>
<keyword evidence="3" id="KW-1185">Reference proteome</keyword>
<sequence>MPKKGYVINWMLSFTIAALFFTACVQEEESIPDISMELGDDILAVKAWFENNKGTVKAKSQMNSARLNLVNFGEMALLPSWESSQKYRLADGRMAYEINLTDADMVYPKEFAEEWGDGDVGSAILTNLMLVEKNGSGGYGIYLVRYYPKRQTGKKDFGQINYSDLGKAWEGRIGVFDMGGTLLHSFGIGKGRVLESIKTMYAGKGPQNENKSSNCTLIVKEYCYVVTSESEGEGGMLPEVVVNCINVFELNCPPPIFVGSPGDNGSGGHNPSPNPGDAYFCEPLDDDCIPFPGPGGGGDDFDFEEEEEVTNNLTDPCASEIFVQTSCSLDFSSVPAAMLNSLNINSGIMDMFANATNFQYTIKQENLVGRNGKTDKLSSNEVVVTMDNTYLNTATKLSIARTMIHENLHAYFLHFSYASDFTQGLQNFVVQNNIVGLPNAHHELMGQYVLGMAVSLALWDVTYGDNQNQLDFEYYIAMACAGLLHDGTSQPNDAFVAIAGDKLQEYLKIISDEASNSADAKSNPC</sequence>
<dbReference type="EMBL" id="JBHUHR010000038">
    <property type="protein sequence ID" value="MFD2035685.1"/>
    <property type="molecule type" value="Genomic_DNA"/>
</dbReference>
<evidence type="ECO:0000313" key="3">
    <source>
        <dbReference type="Proteomes" id="UP001597361"/>
    </source>
</evidence>
<dbReference type="RefSeq" id="WP_376886618.1">
    <property type="nucleotide sequence ID" value="NZ_JBHUHR010000038.1"/>
</dbReference>
<name>A0ABW4VSB2_9BACT</name>
<organism evidence="2 3">
    <name type="scientific">Belliella marina</name>
    <dbReference type="NCBI Taxonomy" id="1644146"/>
    <lineage>
        <taxon>Bacteria</taxon>
        <taxon>Pseudomonadati</taxon>
        <taxon>Bacteroidota</taxon>
        <taxon>Cytophagia</taxon>
        <taxon>Cytophagales</taxon>
        <taxon>Cyclobacteriaceae</taxon>
        <taxon>Belliella</taxon>
    </lineage>
</organism>
<dbReference type="Proteomes" id="UP001597361">
    <property type="component" value="Unassembled WGS sequence"/>
</dbReference>